<accession>A0A1F5YDP9</accession>
<keyword evidence="6 7" id="KW-0472">Membrane</keyword>
<dbReference type="GO" id="GO:0016020">
    <property type="term" value="C:membrane"/>
    <property type="evidence" value="ECO:0007669"/>
    <property type="project" value="UniProtKB-SubCell"/>
</dbReference>
<evidence type="ECO:0000256" key="4">
    <source>
        <dbReference type="ARBA" id="ARBA00022692"/>
    </source>
</evidence>
<feature type="transmembrane region" description="Helical" evidence="7">
    <location>
        <begin position="6"/>
        <end position="30"/>
    </location>
</feature>
<keyword evidence="4 7" id="KW-0812">Transmembrane</keyword>
<protein>
    <recommendedName>
        <fullName evidence="10">Transporter</fullName>
    </recommendedName>
</protein>
<dbReference type="InterPro" id="IPR004776">
    <property type="entry name" value="Mem_transp_PIN-like"/>
</dbReference>
<dbReference type="Pfam" id="PF03547">
    <property type="entry name" value="Mem_trans"/>
    <property type="match status" value="2"/>
</dbReference>
<feature type="transmembrane region" description="Helical" evidence="7">
    <location>
        <begin position="295"/>
        <end position="314"/>
    </location>
</feature>
<dbReference type="EMBL" id="MFIV01000155">
    <property type="protein sequence ID" value="OGF98182.1"/>
    <property type="molecule type" value="Genomic_DNA"/>
</dbReference>
<keyword evidence="3" id="KW-1003">Cell membrane</keyword>
<proteinExistence type="predicted"/>
<comment type="subcellular location">
    <subcellularLocation>
        <location evidence="1">Membrane</location>
        <topology evidence="1">Multi-pass membrane protein</topology>
    </subcellularLocation>
</comment>
<dbReference type="AlphaFoldDB" id="A0A1F5YDP9"/>
<feature type="transmembrane region" description="Helical" evidence="7">
    <location>
        <begin position="132"/>
        <end position="155"/>
    </location>
</feature>
<organism evidence="8 9">
    <name type="scientific">Candidatus Glassbacteria bacterium GWA2_58_10</name>
    <dbReference type="NCBI Taxonomy" id="1817865"/>
    <lineage>
        <taxon>Bacteria</taxon>
        <taxon>Candidatus Glassiibacteriota</taxon>
    </lineage>
</organism>
<feature type="transmembrane region" description="Helical" evidence="7">
    <location>
        <begin position="167"/>
        <end position="187"/>
    </location>
</feature>
<dbReference type="PANTHER" id="PTHR36838:SF3">
    <property type="entry name" value="TRANSPORTER AUXIN EFFLUX CARRIER EC FAMILY"/>
    <property type="match status" value="1"/>
</dbReference>
<comment type="caution">
    <text evidence="8">The sequence shown here is derived from an EMBL/GenBank/DDBJ whole genome shotgun (WGS) entry which is preliminary data.</text>
</comment>
<feature type="transmembrane region" description="Helical" evidence="7">
    <location>
        <begin position="193"/>
        <end position="221"/>
    </location>
</feature>
<feature type="transmembrane region" description="Helical" evidence="7">
    <location>
        <begin position="233"/>
        <end position="251"/>
    </location>
</feature>
<dbReference type="Proteomes" id="UP000176992">
    <property type="component" value="Unassembled WGS sequence"/>
</dbReference>
<evidence type="ECO:0000256" key="5">
    <source>
        <dbReference type="ARBA" id="ARBA00022989"/>
    </source>
</evidence>
<name>A0A1F5YDP9_9BACT</name>
<evidence type="ECO:0000256" key="7">
    <source>
        <dbReference type="SAM" id="Phobius"/>
    </source>
</evidence>
<feature type="transmembrane region" description="Helical" evidence="7">
    <location>
        <begin position="42"/>
        <end position="61"/>
    </location>
</feature>
<reference evidence="8 9" key="1">
    <citation type="journal article" date="2016" name="Nat. Commun.">
        <title>Thousands of microbial genomes shed light on interconnected biogeochemical processes in an aquifer system.</title>
        <authorList>
            <person name="Anantharaman K."/>
            <person name="Brown C.T."/>
            <person name="Hug L.A."/>
            <person name="Sharon I."/>
            <person name="Castelle C.J."/>
            <person name="Probst A.J."/>
            <person name="Thomas B.C."/>
            <person name="Singh A."/>
            <person name="Wilkins M.J."/>
            <person name="Karaoz U."/>
            <person name="Brodie E.L."/>
            <person name="Williams K.H."/>
            <person name="Hubbard S.S."/>
            <person name="Banfield J.F."/>
        </authorList>
    </citation>
    <scope>NUCLEOTIDE SEQUENCE [LARGE SCALE GENOMIC DNA]</scope>
</reference>
<sequence>MNSLLITSFTASFTALLKIALIIAVSAWLLRINVFNETHTRALTALVVNLALPCLIFDSILTNFEVSSYPHWWKFPLLGAALTFTMLGLSRLVFWRDHEQGNTLSALATFQNAGYLILPIGEVLFPDQFGRFSVFLFLMLLGYNPLLWSVAKILVTHAPDTKIKLSQAFTAPFYTSLIAIFLVFTGLGKFVPAAALGSVALVGKSCVPMATVVLGLTMGMLKFSRMPGAFDTFRVLTLKLVVAPLLVFLVLKYTAFSSGPLENAFWILEAASPSATALALQAIHFGGDEKLICGTLFLGYLLALFTIPLFYSVAEVLL</sequence>
<dbReference type="PANTHER" id="PTHR36838">
    <property type="entry name" value="AUXIN EFFLUX CARRIER FAMILY PROTEIN"/>
    <property type="match status" value="1"/>
</dbReference>
<evidence type="ECO:0000256" key="1">
    <source>
        <dbReference type="ARBA" id="ARBA00004141"/>
    </source>
</evidence>
<evidence type="ECO:0000256" key="3">
    <source>
        <dbReference type="ARBA" id="ARBA00022475"/>
    </source>
</evidence>
<evidence type="ECO:0000313" key="8">
    <source>
        <dbReference type="EMBL" id="OGF98182.1"/>
    </source>
</evidence>
<gene>
    <name evidence="8" type="ORF">A2Z86_08555</name>
</gene>
<dbReference type="GO" id="GO:0055085">
    <property type="term" value="P:transmembrane transport"/>
    <property type="evidence" value="ECO:0007669"/>
    <property type="project" value="InterPro"/>
</dbReference>
<keyword evidence="2" id="KW-0813">Transport</keyword>
<evidence type="ECO:0000256" key="2">
    <source>
        <dbReference type="ARBA" id="ARBA00022448"/>
    </source>
</evidence>
<feature type="transmembrane region" description="Helical" evidence="7">
    <location>
        <begin position="73"/>
        <end position="94"/>
    </location>
</feature>
<evidence type="ECO:0000256" key="6">
    <source>
        <dbReference type="ARBA" id="ARBA00023136"/>
    </source>
</evidence>
<evidence type="ECO:0000313" key="9">
    <source>
        <dbReference type="Proteomes" id="UP000176992"/>
    </source>
</evidence>
<evidence type="ECO:0008006" key="10">
    <source>
        <dbReference type="Google" id="ProtNLM"/>
    </source>
</evidence>
<keyword evidence="5 7" id="KW-1133">Transmembrane helix</keyword>
<feature type="transmembrane region" description="Helical" evidence="7">
    <location>
        <begin position="106"/>
        <end position="126"/>
    </location>
</feature>